<dbReference type="RefSeq" id="WP_191188539.1">
    <property type="nucleotide sequence ID" value="NZ_JACWMY010000004.1"/>
</dbReference>
<feature type="active site" evidence="9">
    <location>
        <position position="174"/>
    </location>
</feature>
<dbReference type="Gene3D" id="1.10.443.10">
    <property type="entry name" value="Intergrase catalytic core"/>
    <property type="match status" value="1"/>
</dbReference>
<keyword evidence="5 9" id="KW-0229">DNA integration</keyword>
<sequence>MFLGKFIQYIQYEKRYSPHTVSAYQSDLEQFMRFLNPPGEEPSVNHPSEITHHDIRNWMVADETLAPRSVNRKLATLRKYFKFLLQEGDIKVNPTSRLTALKAPKNLPSVVDGAKLTNMLDDYSGLTFGSDFEGVRDKTVIELLFGTGMRLAEIVGVKEADINFYENTIKVLGKRNKQRIIPLNTELVTLLKAYIAAKGIENFHNNSLTFIVTTKGDNVYPKLIYLIVQKYLSNISTQNKKSPHVLRHTFATTLLNNGADLNAIKELLGHANLSATQIYTHNSVERLKSIYKQAHPKG</sequence>
<dbReference type="HAMAP" id="MF_01808">
    <property type="entry name" value="Recomb_XerC_XerD"/>
    <property type="match status" value="1"/>
</dbReference>
<dbReference type="InterPro" id="IPR010998">
    <property type="entry name" value="Integrase_recombinase_N"/>
</dbReference>
<evidence type="ECO:0000313" key="13">
    <source>
        <dbReference type="Proteomes" id="UP000606600"/>
    </source>
</evidence>
<comment type="caution">
    <text evidence="12">The sequence shown here is derived from an EMBL/GenBank/DDBJ whole genome shotgun (WGS) entry which is preliminary data.</text>
</comment>
<dbReference type="EMBL" id="JACWMY010000004">
    <property type="protein sequence ID" value="MBD1363863.1"/>
    <property type="molecule type" value="Genomic_DNA"/>
</dbReference>
<feature type="active site" description="O-(3'-phospho-DNA)-tyrosine intermediate" evidence="9">
    <location>
        <position position="279"/>
    </location>
</feature>
<proteinExistence type="inferred from homology"/>
<dbReference type="PANTHER" id="PTHR30349">
    <property type="entry name" value="PHAGE INTEGRASE-RELATED"/>
    <property type="match status" value="1"/>
</dbReference>
<evidence type="ECO:0000256" key="8">
    <source>
        <dbReference type="ARBA" id="ARBA00023306"/>
    </source>
</evidence>
<name>A0ABR7WNF9_9SPHI</name>
<evidence type="ECO:0000313" key="12">
    <source>
        <dbReference type="EMBL" id="MBD1363863.1"/>
    </source>
</evidence>
<keyword evidence="8 9" id="KW-0131">Cell cycle</keyword>
<dbReference type="InterPro" id="IPR044068">
    <property type="entry name" value="CB"/>
</dbReference>
<dbReference type="Proteomes" id="UP000606600">
    <property type="component" value="Unassembled WGS sequence"/>
</dbReference>
<keyword evidence="7 9" id="KW-0233">DNA recombination</keyword>
<dbReference type="PROSITE" id="PS51898">
    <property type="entry name" value="TYR_RECOMBINASE"/>
    <property type="match status" value="1"/>
</dbReference>
<dbReference type="InterPro" id="IPR011010">
    <property type="entry name" value="DNA_brk_join_enz"/>
</dbReference>
<dbReference type="InterPro" id="IPR013762">
    <property type="entry name" value="Integrase-like_cat_sf"/>
</dbReference>
<dbReference type="SUPFAM" id="SSF56349">
    <property type="entry name" value="DNA breaking-rejoining enzymes"/>
    <property type="match status" value="1"/>
</dbReference>
<evidence type="ECO:0000256" key="5">
    <source>
        <dbReference type="ARBA" id="ARBA00022908"/>
    </source>
</evidence>
<dbReference type="InterPro" id="IPR002104">
    <property type="entry name" value="Integrase_catalytic"/>
</dbReference>
<accession>A0ABR7WNF9</accession>
<evidence type="ECO:0000256" key="6">
    <source>
        <dbReference type="ARBA" id="ARBA00023125"/>
    </source>
</evidence>
<keyword evidence="13" id="KW-1185">Reference proteome</keyword>
<comment type="function">
    <text evidence="9">Site-specific tyrosine recombinase, which acts by catalyzing the cutting and rejoining of the recombining DNA molecules. The XerC-XerD complex is essential to convert dimers of the bacterial chromosome into monomers to permit their segregation at cell division. It also contributes to the segregational stability of plasmids.</text>
</comment>
<dbReference type="InterPro" id="IPR023009">
    <property type="entry name" value="Tyrosine_recombinase_XerC/XerD"/>
</dbReference>
<dbReference type="Pfam" id="PF02899">
    <property type="entry name" value="Phage_int_SAM_1"/>
    <property type="match status" value="1"/>
</dbReference>
<comment type="subcellular location">
    <subcellularLocation>
        <location evidence="1 9">Cytoplasm</location>
    </subcellularLocation>
</comment>
<keyword evidence="6 9" id="KW-0238">DNA-binding</keyword>
<gene>
    <name evidence="9" type="primary">xerC</name>
    <name evidence="12" type="ORF">IDJ77_08570</name>
</gene>
<evidence type="ECO:0000256" key="4">
    <source>
        <dbReference type="ARBA" id="ARBA00022829"/>
    </source>
</evidence>
<keyword evidence="4 9" id="KW-0159">Chromosome partition</keyword>
<keyword evidence="2 9" id="KW-0963">Cytoplasm</keyword>
<organism evidence="12 13">
    <name type="scientific">Mucilaginibacter pankratovii</name>
    <dbReference type="NCBI Taxonomy" id="2772110"/>
    <lineage>
        <taxon>Bacteria</taxon>
        <taxon>Pseudomonadati</taxon>
        <taxon>Bacteroidota</taxon>
        <taxon>Sphingobacteriia</taxon>
        <taxon>Sphingobacteriales</taxon>
        <taxon>Sphingobacteriaceae</taxon>
        <taxon>Mucilaginibacter</taxon>
    </lineage>
</organism>
<keyword evidence="3 9" id="KW-0132">Cell division</keyword>
<protein>
    <recommendedName>
        <fullName evidence="9">Tyrosine recombinase XerC</fullName>
    </recommendedName>
</protein>
<evidence type="ECO:0000259" key="10">
    <source>
        <dbReference type="PROSITE" id="PS51898"/>
    </source>
</evidence>
<dbReference type="Gene3D" id="1.10.150.130">
    <property type="match status" value="1"/>
</dbReference>
<feature type="domain" description="Tyr recombinase" evidence="10">
    <location>
        <begin position="102"/>
        <end position="292"/>
    </location>
</feature>
<evidence type="ECO:0000256" key="7">
    <source>
        <dbReference type="ARBA" id="ARBA00023172"/>
    </source>
</evidence>
<evidence type="ECO:0000256" key="9">
    <source>
        <dbReference type="HAMAP-Rule" id="MF_01808"/>
    </source>
</evidence>
<dbReference type="Pfam" id="PF00589">
    <property type="entry name" value="Phage_integrase"/>
    <property type="match status" value="1"/>
</dbReference>
<dbReference type="InterPro" id="IPR050090">
    <property type="entry name" value="Tyrosine_recombinase_XerCD"/>
</dbReference>
<feature type="domain" description="Core-binding (CB)" evidence="11">
    <location>
        <begin position="1"/>
        <end position="85"/>
    </location>
</feature>
<feature type="active site" evidence="9">
    <location>
        <position position="244"/>
    </location>
</feature>
<dbReference type="PANTHER" id="PTHR30349:SF77">
    <property type="entry name" value="TYROSINE RECOMBINASE XERC"/>
    <property type="match status" value="1"/>
</dbReference>
<dbReference type="PROSITE" id="PS51900">
    <property type="entry name" value="CB"/>
    <property type="match status" value="1"/>
</dbReference>
<reference evidence="12 13" key="1">
    <citation type="submission" date="2020-09" db="EMBL/GenBank/DDBJ databases">
        <title>Novel species of Mucilaginibacter isolated from a glacier on the Tibetan Plateau.</title>
        <authorList>
            <person name="Liu Q."/>
            <person name="Xin Y.-H."/>
        </authorList>
    </citation>
    <scope>NUCLEOTIDE SEQUENCE [LARGE SCALE GENOMIC DNA]</scope>
    <source>
        <strain evidence="12 13">ZT4R22</strain>
    </source>
</reference>
<evidence type="ECO:0000256" key="3">
    <source>
        <dbReference type="ARBA" id="ARBA00022618"/>
    </source>
</evidence>
<evidence type="ECO:0000259" key="11">
    <source>
        <dbReference type="PROSITE" id="PS51900"/>
    </source>
</evidence>
<comment type="similarity">
    <text evidence="9">Belongs to the 'phage' integrase family. XerC subfamily.</text>
</comment>
<evidence type="ECO:0000256" key="2">
    <source>
        <dbReference type="ARBA" id="ARBA00022490"/>
    </source>
</evidence>
<dbReference type="InterPro" id="IPR004107">
    <property type="entry name" value="Integrase_SAM-like_N"/>
</dbReference>
<feature type="active site" evidence="9">
    <location>
        <position position="247"/>
    </location>
</feature>
<feature type="active site" evidence="9">
    <location>
        <position position="270"/>
    </location>
</feature>
<evidence type="ECO:0000256" key="1">
    <source>
        <dbReference type="ARBA" id="ARBA00004496"/>
    </source>
</evidence>
<comment type="subunit">
    <text evidence="9">Forms a cyclic heterotetrameric complex composed of two molecules of XerC and two molecules of XerD.</text>
</comment>
<feature type="active site" evidence="9">
    <location>
        <position position="150"/>
    </location>
</feature>